<gene>
    <name evidence="2" type="ORF">CALCODRAFT_483897</name>
</gene>
<dbReference type="AlphaFoldDB" id="A0A165FCB4"/>
<organism evidence="2 3">
    <name type="scientific">Calocera cornea HHB12733</name>
    <dbReference type="NCBI Taxonomy" id="1353952"/>
    <lineage>
        <taxon>Eukaryota</taxon>
        <taxon>Fungi</taxon>
        <taxon>Dikarya</taxon>
        <taxon>Basidiomycota</taxon>
        <taxon>Agaricomycotina</taxon>
        <taxon>Dacrymycetes</taxon>
        <taxon>Dacrymycetales</taxon>
        <taxon>Dacrymycetaceae</taxon>
        <taxon>Calocera</taxon>
    </lineage>
</organism>
<name>A0A165FCB4_9BASI</name>
<proteinExistence type="predicted"/>
<keyword evidence="3" id="KW-1185">Reference proteome</keyword>
<dbReference type="Proteomes" id="UP000076842">
    <property type="component" value="Unassembled WGS sequence"/>
</dbReference>
<reference evidence="2 3" key="1">
    <citation type="journal article" date="2016" name="Mol. Biol. Evol.">
        <title>Comparative Genomics of Early-Diverging Mushroom-Forming Fungi Provides Insights into the Origins of Lignocellulose Decay Capabilities.</title>
        <authorList>
            <person name="Nagy L.G."/>
            <person name="Riley R."/>
            <person name="Tritt A."/>
            <person name="Adam C."/>
            <person name="Daum C."/>
            <person name="Floudas D."/>
            <person name="Sun H."/>
            <person name="Yadav J.S."/>
            <person name="Pangilinan J."/>
            <person name="Larsson K.H."/>
            <person name="Matsuura K."/>
            <person name="Barry K."/>
            <person name="Labutti K."/>
            <person name="Kuo R."/>
            <person name="Ohm R.A."/>
            <person name="Bhattacharya S.S."/>
            <person name="Shirouzu T."/>
            <person name="Yoshinaga Y."/>
            <person name="Martin F.M."/>
            <person name="Grigoriev I.V."/>
            <person name="Hibbett D.S."/>
        </authorList>
    </citation>
    <scope>NUCLEOTIDE SEQUENCE [LARGE SCALE GENOMIC DNA]</scope>
    <source>
        <strain evidence="2 3">HHB12733</strain>
    </source>
</reference>
<dbReference type="EMBL" id="KV423976">
    <property type="protein sequence ID" value="KZT56540.1"/>
    <property type="molecule type" value="Genomic_DNA"/>
</dbReference>
<feature type="compositionally biased region" description="Low complexity" evidence="1">
    <location>
        <begin position="134"/>
        <end position="143"/>
    </location>
</feature>
<evidence type="ECO:0000313" key="3">
    <source>
        <dbReference type="Proteomes" id="UP000076842"/>
    </source>
</evidence>
<feature type="region of interest" description="Disordered" evidence="1">
    <location>
        <begin position="134"/>
        <end position="165"/>
    </location>
</feature>
<sequence length="165" mass="17652">MFAFLTDKLNTLDSSIAEGTSRLPAWSSSARSAKLARRGSCSPGCGHSSSDLEQEVVVPVGSLLPSPVTSPQHLAPLPPLATLSLLRSFLGPECPFPHMRVAAAVGQATAVRAPMRALCPPSTQHTQLTHTHLTYTTQQQQQRQHPRLHPAPDADPRPDLSRGGE</sequence>
<feature type="compositionally biased region" description="Basic and acidic residues" evidence="1">
    <location>
        <begin position="150"/>
        <end position="165"/>
    </location>
</feature>
<evidence type="ECO:0000313" key="2">
    <source>
        <dbReference type="EMBL" id="KZT56540.1"/>
    </source>
</evidence>
<evidence type="ECO:0000256" key="1">
    <source>
        <dbReference type="SAM" id="MobiDB-lite"/>
    </source>
</evidence>
<dbReference type="InParanoid" id="A0A165FCB4"/>
<protein>
    <submittedName>
        <fullName evidence="2">Uncharacterized protein</fullName>
    </submittedName>
</protein>
<accession>A0A165FCB4</accession>